<keyword evidence="2" id="KW-1185">Reference proteome</keyword>
<dbReference type="RefSeq" id="WP_212022161.1">
    <property type="nucleotide sequence ID" value="NZ_JAAFYZ010000404.1"/>
</dbReference>
<feature type="non-terminal residue" evidence="1">
    <location>
        <position position="100"/>
    </location>
</feature>
<comment type="caution">
    <text evidence="1">The sequence shown here is derived from an EMBL/GenBank/DDBJ whole genome shotgun (WGS) entry which is preliminary data.</text>
</comment>
<organism evidence="1 2">
    <name type="scientific">Catenulispora pinistramenti</name>
    <dbReference type="NCBI Taxonomy" id="2705254"/>
    <lineage>
        <taxon>Bacteria</taxon>
        <taxon>Bacillati</taxon>
        <taxon>Actinomycetota</taxon>
        <taxon>Actinomycetes</taxon>
        <taxon>Catenulisporales</taxon>
        <taxon>Catenulisporaceae</taxon>
        <taxon>Catenulispora</taxon>
    </lineage>
</organism>
<accession>A0ABS5L883</accession>
<proteinExistence type="predicted"/>
<dbReference type="EMBL" id="JAAFYZ010000404">
    <property type="protein sequence ID" value="MBS2554573.1"/>
    <property type="molecule type" value="Genomic_DNA"/>
</dbReference>
<dbReference type="Proteomes" id="UP000730482">
    <property type="component" value="Unassembled WGS sequence"/>
</dbReference>
<protein>
    <submittedName>
        <fullName evidence="1">Uncharacterized protein</fullName>
    </submittedName>
</protein>
<sequence>MTGPGFAFEVQPQILATYGDTLHARVAELARVGAWVADLRVEPRWFGKLPEAESLAEHCAAQRDADLTELGELGGWLAEAARGLAESAGRYSAADRVVAG</sequence>
<evidence type="ECO:0000313" key="1">
    <source>
        <dbReference type="EMBL" id="MBS2554573.1"/>
    </source>
</evidence>
<name>A0ABS5L883_9ACTN</name>
<gene>
    <name evidence="1" type="ORF">KGQ19_47740</name>
</gene>
<reference evidence="1 2" key="1">
    <citation type="submission" date="2020-02" db="EMBL/GenBank/DDBJ databases">
        <title>Acidophilic actinobacteria isolated from forest soil.</title>
        <authorList>
            <person name="Golinska P."/>
        </authorList>
    </citation>
    <scope>NUCLEOTIDE SEQUENCE [LARGE SCALE GENOMIC DNA]</scope>
    <source>
        <strain evidence="1 2">NL8</strain>
    </source>
</reference>
<evidence type="ECO:0000313" key="2">
    <source>
        <dbReference type="Proteomes" id="UP000730482"/>
    </source>
</evidence>